<accession>A0A2S2PYF1</accession>
<gene>
    <name evidence="2" type="primary">pol_162</name>
    <name evidence="2" type="ORF">g.176897</name>
</gene>
<dbReference type="AlphaFoldDB" id="A0A2S2PYF1"/>
<dbReference type="InterPro" id="IPR005135">
    <property type="entry name" value="Endo/exonuclease/phosphatase"/>
</dbReference>
<dbReference type="SUPFAM" id="SSF56219">
    <property type="entry name" value="DNase I-like"/>
    <property type="match status" value="1"/>
</dbReference>
<dbReference type="Gene3D" id="3.60.10.10">
    <property type="entry name" value="Endonuclease/exonuclease/phosphatase"/>
    <property type="match status" value="1"/>
</dbReference>
<keyword evidence="2" id="KW-0808">Transferase</keyword>
<evidence type="ECO:0000259" key="1">
    <source>
        <dbReference type="Pfam" id="PF14529"/>
    </source>
</evidence>
<dbReference type="GO" id="GO:0003964">
    <property type="term" value="F:RNA-directed DNA polymerase activity"/>
    <property type="evidence" value="ECO:0007669"/>
    <property type="project" value="UniProtKB-KW"/>
</dbReference>
<evidence type="ECO:0000313" key="2">
    <source>
        <dbReference type="EMBL" id="MBY70546.1"/>
    </source>
</evidence>
<organism evidence="2">
    <name type="scientific">Sipha flava</name>
    <name type="common">yellow sugarcane aphid</name>
    <dbReference type="NCBI Taxonomy" id="143950"/>
    <lineage>
        <taxon>Eukaryota</taxon>
        <taxon>Metazoa</taxon>
        <taxon>Ecdysozoa</taxon>
        <taxon>Arthropoda</taxon>
        <taxon>Hexapoda</taxon>
        <taxon>Insecta</taxon>
        <taxon>Pterygota</taxon>
        <taxon>Neoptera</taxon>
        <taxon>Paraneoptera</taxon>
        <taxon>Hemiptera</taxon>
        <taxon>Sternorrhyncha</taxon>
        <taxon>Aphidomorpha</taxon>
        <taxon>Aphidoidea</taxon>
        <taxon>Aphididae</taxon>
        <taxon>Sipha</taxon>
    </lineage>
</organism>
<feature type="domain" description="Endonuclease/exonuclease/phosphatase" evidence="1">
    <location>
        <begin position="109"/>
        <end position="221"/>
    </location>
</feature>
<keyword evidence="2" id="KW-0695">RNA-directed DNA polymerase</keyword>
<protein>
    <submittedName>
        <fullName evidence="2">RNA-directed DNA polymerase from mobile element jockey</fullName>
    </submittedName>
</protein>
<name>A0A2S2PYF1_9HEMI</name>
<proteinExistence type="predicted"/>
<dbReference type="PANTHER" id="PTHR33273:SF4">
    <property type="entry name" value="ENDONUCLEASE_EXONUCLEASE_PHOSPHATASE DOMAIN-CONTAINING PROTEIN"/>
    <property type="match status" value="1"/>
</dbReference>
<dbReference type="EMBL" id="GGMS01001343">
    <property type="protein sequence ID" value="MBY70546.1"/>
    <property type="molecule type" value="Transcribed_RNA"/>
</dbReference>
<dbReference type="InterPro" id="IPR036691">
    <property type="entry name" value="Endo/exonu/phosph_ase_sf"/>
</dbReference>
<dbReference type="PANTHER" id="PTHR33273">
    <property type="entry name" value="DOMAIN-CONTAINING PROTEIN, PUTATIVE-RELATED"/>
    <property type="match status" value="1"/>
</dbReference>
<dbReference type="Pfam" id="PF14529">
    <property type="entry name" value="Exo_endo_phos_2"/>
    <property type="match status" value="1"/>
</dbReference>
<sequence>MNNSYTNNSLSIILFNSNGLNNHVNQLQSVLFDKRINIALISETHFTEFSYISIPGYSLIKSNHPDGTAHGRAAILIKSNLNYYSLANYSQNHFESCAISITIINIPVTIAAIYSPPRHNLTIDNFTNFFDSTTNNFIIGGDYNAKHQSWGCRVTYPRGNLLYHFNNTKKYKILAPPGPTYWPTSVRKKPDILEIFVTKIPSNLYYSINNIPDLNSDHSSVILNIHATP</sequence>
<reference evidence="2" key="1">
    <citation type="submission" date="2018-04" db="EMBL/GenBank/DDBJ databases">
        <title>Transcriptome assembly of Sipha flava.</title>
        <authorList>
            <person name="Scully E.D."/>
            <person name="Geib S.M."/>
            <person name="Palmer N.A."/>
            <person name="Koch K."/>
            <person name="Bradshaw J."/>
            <person name="Heng-Moss T."/>
            <person name="Sarath G."/>
        </authorList>
    </citation>
    <scope>NUCLEOTIDE SEQUENCE</scope>
</reference>
<keyword evidence="2" id="KW-0548">Nucleotidyltransferase</keyword>